<evidence type="ECO:0000259" key="6">
    <source>
        <dbReference type="Pfam" id="PF25975"/>
    </source>
</evidence>
<evidence type="ECO:0000256" key="3">
    <source>
        <dbReference type="SAM" id="MobiDB-lite"/>
    </source>
</evidence>
<name>A0ABT3PL59_9BACT</name>
<keyword evidence="2" id="KW-0813">Transport</keyword>
<dbReference type="InterPro" id="IPR058649">
    <property type="entry name" value="CzcB_C"/>
</dbReference>
<dbReference type="Pfam" id="PF25954">
    <property type="entry name" value="Beta-barrel_RND_2"/>
    <property type="match status" value="1"/>
</dbReference>
<dbReference type="PANTHER" id="PTHR30097">
    <property type="entry name" value="CATION EFFLUX SYSTEM PROTEIN CUSB"/>
    <property type="match status" value="1"/>
</dbReference>
<gene>
    <name evidence="7" type="ORF">J6I44_07445</name>
</gene>
<evidence type="ECO:0000259" key="4">
    <source>
        <dbReference type="Pfam" id="PF25954"/>
    </source>
</evidence>
<feature type="domain" description="CusB-like beta-barrel" evidence="4">
    <location>
        <begin position="268"/>
        <end position="343"/>
    </location>
</feature>
<dbReference type="InterPro" id="IPR051909">
    <property type="entry name" value="MFP_Cation_Efflux"/>
</dbReference>
<dbReference type="Gene3D" id="2.40.50.100">
    <property type="match status" value="1"/>
</dbReference>
<dbReference type="EMBL" id="JAGGJA010000004">
    <property type="protein sequence ID" value="MCW9706685.1"/>
    <property type="molecule type" value="Genomic_DNA"/>
</dbReference>
<evidence type="ECO:0000313" key="8">
    <source>
        <dbReference type="Proteomes" id="UP001207918"/>
    </source>
</evidence>
<evidence type="ECO:0000259" key="5">
    <source>
        <dbReference type="Pfam" id="PF25973"/>
    </source>
</evidence>
<dbReference type="InterPro" id="IPR058792">
    <property type="entry name" value="Beta-barrel_RND_2"/>
</dbReference>
<evidence type="ECO:0000256" key="1">
    <source>
        <dbReference type="ARBA" id="ARBA00009477"/>
    </source>
</evidence>
<sequence>MKKLIILLNFITLIATGPLLTRCSSNSSSNNNNENHTKKPSQHRGEHAEDEEQHAKSSETEGHSGESEHQAREVHLSKQQRNNLGIKVDTLNSGSASSTIARPASITYDLDEIAKVGPRIEAKVIRVLKDLGDNVQQGERLVLMSSVELGKVKADYIRLRAALKREQAHYKREKSLFEQDISSQAELLKAEAEYEQTRAERDAAAEALRLYGLSNEAIQSIEAGTEAPLSHFYITSPINGVVQERNLSPGQTVSSSETPIHIANLSKMWVMIDAYEQDIRYLEQGQSISLSVRSLPSATFKGTIDWISYALQKDSRTMPVRAHLENTGGQLRSGMFGTVRIQTDTERKIAMIPVDAVQTIEGESMVFVPGQEPGSFRATKVMLSTENEGMVEIASGLQPGDRAVIAGAFDLKSALTAQSRSASHSH</sequence>
<protein>
    <submittedName>
        <fullName evidence="7">Efflux RND transporter periplasmic adaptor subunit</fullName>
    </submittedName>
</protein>
<dbReference type="Gene3D" id="2.40.420.20">
    <property type="match status" value="1"/>
</dbReference>
<dbReference type="InterPro" id="IPR058647">
    <property type="entry name" value="BSH_CzcB-like"/>
</dbReference>
<feature type="domain" description="CzcB-like barrel-sandwich hybrid" evidence="5">
    <location>
        <begin position="113"/>
        <end position="264"/>
    </location>
</feature>
<evidence type="ECO:0000313" key="7">
    <source>
        <dbReference type="EMBL" id="MCW9706685.1"/>
    </source>
</evidence>
<dbReference type="PANTHER" id="PTHR30097:SF4">
    <property type="entry name" value="SLR6042 PROTEIN"/>
    <property type="match status" value="1"/>
</dbReference>
<comment type="similarity">
    <text evidence="1">Belongs to the membrane fusion protein (MFP) (TC 8.A.1) family.</text>
</comment>
<organism evidence="7 8">
    <name type="scientific">Fodinibius salsisoli</name>
    <dbReference type="NCBI Taxonomy" id="2820877"/>
    <lineage>
        <taxon>Bacteria</taxon>
        <taxon>Pseudomonadati</taxon>
        <taxon>Balneolota</taxon>
        <taxon>Balneolia</taxon>
        <taxon>Balneolales</taxon>
        <taxon>Balneolaceae</taxon>
        <taxon>Fodinibius</taxon>
    </lineage>
</organism>
<accession>A0ABT3PL59</accession>
<feature type="compositionally biased region" description="Low complexity" evidence="3">
    <location>
        <begin position="24"/>
        <end position="33"/>
    </location>
</feature>
<dbReference type="Proteomes" id="UP001207918">
    <property type="component" value="Unassembled WGS sequence"/>
</dbReference>
<feature type="compositionally biased region" description="Basic and acidic residues" evidence="3">
    <location>
        <begin position="43"/>
        <end position="76"/>
    </location>
</feature>
<feature type="region of interest" description="Disordered" evidence="3">
    <location>
        <begin position="24"/>
        <end position="97"/>
    </location>
</feature>
<dbReference type="Pfam" id="PF25975">
    <property type="entry name" value="CzcB_C"/>
    <property type="match status" value="1"/>
</dbReference>
<keyword evidence="8" id="KW-1185">Reference proteome</keyword>
<proteinExistence type="inferred from homology"/>
<dbReference type="Gene3D" id="2.40.30.170">
    <property type="match status" value="1"/>
</dbReference>
<dbReference type="SUPFAM" id="SSF111369">
    <property type="entry name" value="HlyD-like secretion proteins"/>
    <property type="match status" value="1"/>
</dbReference>
<feature type="domain" description="CzcB-like C-terminal circularly permuted SH3-like" evidence="6">
    <location>
        <begin position="351"/>
        <end position="412"/>
    </location>
</feature>
<dbReference type="Pfam" id="PF25973">
    <property type="entry name" value="BSH_CzcB"/>
    <property type="match status" value="1"/>
</dbReference>
<evidence type="ECO:0000256" key="2">
    <source>
        <dbReference type="ARBA" id="ARBA00022448"/>
    </source>
</evidence>
<dbReference type="InterPro" id="IPR006143">
    <property type="entry name" value="RND_pump_MFP"/>
</dbReference>
<dbReference type="RefSeq" id="WP_265765413.1">
    <property type="nucleotide sequence ID" value="NZ_JAGGJA010000004.1"/>
</dbReference>
<comment type="caution">
    <text evidence="7">The sequence shown here is derived from an EMBL/GenBank/DDBJ whole genome shotgun (WGS) entry which is preliminary data.</text>
</comment>
<reference evidence="7 8" key="1">
    <citation type="submission" date="2021-03" db="EMBL/GenBank/DDBJ databases">
        <title>Aliifodinibius sp. nov., a new bacterium isolated from saline soil.</title>
        <authorList>
            <person name="Galisteo C."/>
            <person name="De La Haba R."/>
            <person name="Sanchez-Porro C."/>
            <person name="Ventosa A."/>
        </authorList>
    </citation>
    <scope>NUCLEOTIDE SEQUENCE [LARGE SCALE GENOMIC DNA]</scope>
    <source>
        <strain evidence="7 8">1BSP15-2V2</strain>
    </source>
</reference>
<dbReference type="Gene3D" id="1.10.287.470">
    <property type="entry name" value="Helix hairpin bin"/>
    <property type="match status" value="1"/>
</dbReference>
<dbReference type="NCBIfam" id="TIGR01730">
    <property type="entry name" value="RND_mfp"/>
    <property type="match status" value="1"/>
</dbReference>